<reference evidence="2" key="2">
    <citation type="submission" date="2025-09" db="UniProtKB">
        <authorList>
            <consortium name="Ensembl"/>
        </authorList>
    </citation>
    <scope>IDENTIFICATION</scope>
</reference>
<dbReference type="GeneTree" id="ENSGT00390000016128"/>
<dbReference type="Ensembl" id="ENSCLAT00000013240.1">
    <property type="protein sequence ID" value="ENSCLAP00000013089.1"/>
    <property type="gene ID" value="ENSCLAG00000009039.1"/>
</dbReference>
<evidence type="ECO:0000313" key="2">
    <source>
        <dbReference type="Ensembl" id="ENSCLAP00000013089.1"/>
    </source>
</evidence>
<feature type="region of interest" description="Disordered" evidence="1">
    <location>
        <begin position="362"/>
        <end position="418"/>
    </location>
</feature>
<feature type="compositionally biased region" description="Low complexity" evidence="1">
    <location>
        <begin position="403"/>
        <end position="418"/>
    </location>
</feature>
<sequence>MQHPQPFPAAASQDGFSPQGQESTAGPGVCSMLPGADPLPAVASANLLYQPPSPEKDLFPVPPAGFQMAPCGCFFDPRIYRIEWAATDFGQALYKLAVAGGPASPGSYLLEPQRYAKAPVPPPYPHYQPGGPPYVMPYFPPEGPSHEALGFMGDGGPPGFVELPPLLLKEGQAPLTPAKDAKLSSLLLTLPAEAPLPPGTYGHLRSHRGQGPGPEVSGQPAEPSAFTSKEPQGVPGAGPGLPPPPAPSEPKAPEPTGETPVRAGARPSALPDKVLLEDAMRLFDCLPGRAEPRAAAGASGRKVPGPRLPDSGGGGDDSAGDIRSLRLPEELLSFDYSVPEILDTVSNVDYLFNFKALDEEAPACPATPGAESAAPVPQADTRKKKRAPSSARKGKGKAGGKGKQAAAGARQDLGAAPH</sequence>
<keyword evidence="3" id="KW-1185">Reference proteome</keyword>
<dbReference type="OMA" id="RIEWTTP"/>
<feature type="region of interest" description="Disordered" evidence="1">
    <location>
        <begin position="1"/>
        <end position="31"/>
    </location>
</feature>
<dbReference type="CTD" id="163154"/>
<dbReference type="Proteomes" id="UP000694398">
    <property type="component" value="Unassembled WGS sequence"/>
</dbReference>
<organism evidence="2 3">
    <name type="scientific">Chinchilla lanigera</name>
    <name type="common">Long-tailed chinchilla</name>
    <name type="synonym">Chinchilla villidera</name>
    <dbReference type="NCBI Taxonomy" id="34839"/>
    <lineage>
        <taxon>Eukaryota</taxon>
        <taxon>Metazoa</taxon>
        <taxon>Chordata</taxon>
        <taxon>Craniata</taxon>
        <taxon>Vertebrata</taxon>
        <taxon>Euteleostomi</taxon>
        <taxon>Mammalia</taxon>
        <taxon>Eutheria</taxon>
        <taxon>Euarchontoglires</taxon>
        <taxon>Glires</taxon>
        <taxon>Rodentia</taxon>
        <taxon>Hystricomorpha</taxon>
        <taxon>Chinchillidae</taxon>
        <taxon>Chinchilla</taxon>
    </lineage>
</organism>
<feature type="compositionally biased region" description="Basic residues" evidence="1">
    <location>
        <begin position="382"/>
        <end position="400"/>
    </location>
</feature>
<feature type="compositionally biased region" description="Pro residues" evidence="1">
    <location>
        <begin position="240"/>
        <end position="250"/>
    </location>
</feature>
<dbReference type="PANTHER" id="PTHR37871">
    <property type="entry name" value="PROLINE-RICH PROTEIN 22"/>
    <property type="match status" value="1"/>
</dbReference>
<dbReference type="Pfam" id="PF15776">
    <property type="entry name" value="PRR22"/>
    <property type="match status" value="1"/>
</dbReference>
<name>A0A8C2VGR2_CHILA</name>
<evidence type="ECO:0000256" key="1">
    <source>
        <dbReference type="SAM" id="MobiDB-lite"/>
    </source>
</evidence>
<gene>
    <name evidence="2" type="primary">PRR22</name>
</gene>
<dbReference type="OrthoDB" id="9941921at2759"/>
<dbReference type="GeneID" id="102022615"/>
<reference evidence="2" key="1">
    <citation type="submission" date="2025-08" db="UniProtKB">
        <authorList>
            <consortium name="Ensembl"/>
        </authorList>
    </citation>
    <scope>IDENTIFICATION</scope>
</reference>
<dbReference type="RefSeq" id="XP_005405810.1">
    <property type="nucleotide sequence ID" value="XM_005405753.2"/>
</dbReference>
<dbReference type="PANTHER" id="PTHR37871:SF1">
    <property type="entry name" value="PROLINE-RICH PROTEIN 22"/>
    <property type="match status" value="1"/>
</dbReference>
<feature type="region of interest" description="Disordered" evidence="1">
    <location>
        <begin position="198"/>
        <end position="270"/>
    </location>
</feature>
<accession>A0A8C2VGR2</accession>
<evidence type="ECO:0000313" key="3">
    <source>
        <dbReference type="Proteomes" id="UP000694398"/>
    </source>
</evidence>
<dbReference type="InterPro" id="IPR031535">
    <property type="entry name" value="PRR22"/>
</dbReference>
<protein>
    <submittedName>
        <fullName evidence="2">Proline rich 22</fullName>
    </submittedName>
</protein>
<feature type="region of interest" description="Disordered" evidence="1">
    <location>
        <begin position="292"/>
        <end position="322"/>
    </location>
</feature>
<proteinExistence type="predicted"/>
<dbReference type="AlphaFoldDB" id="A0A8C2VGR2"/>
<feature type="compositionally biased region" description="Polar residues" evidence="1">
    <location>
        <begin position="14"/>
        <end position="24"/>
    </location>
</feature>